<evidence type="ECO:0000313" key="10">
    <source>
        <dbReference type="EMBL" id="SDL16281.1"/>
    </source>
</evidence>
<dbReference type="STRING" id="321763.SAMN04488692_10229"/>
<keyword evidence="11" id="KW-1185">Reference proteome</keyword>
<dbReference type="PANTHER" id="PTHR43378:SF2">
    <property type="entry name" value="UDP-3-O-ACYLGLUCOSAMINE N-ACYLTRANSFERASE 1, MITOCHONDRIAL-RELATED"/>
    <property type="match status" value="1"/>
</dbReference>
<keyword evidence="1 7" id="KW-0444">Lipid biosynthesis</keyword>
<feature type="domain" description="UDP-3-O-[3-hydroxymyristoyl] glucosamine N-acyltransferase non-repeat region" evidence="9">
    <location>
        <begin position="27"/>
        <end position="94"/>
    </location>
</feature>
<dbReference type="Gene3D" id="3.40.1390.10">
    <property type="entry name" value="MurE/MurF, N-terminal domain"/>
    <property type="match status" value="1"/>
</dbReference>
<keyword evidence="4 7" id="KW-0677">Repeat</keyword>
<dbReference type="Gene3D" id="2.160.10.10">
    <property type="entry name" value="Hexapeptide repeat proteins"/>
    <property type="match status" value="1"/>
</dbReference>
<comment type="function">
    <text evidence="7">Catalyzes the N-acylation of UDP-3-O-acylglucosamine using 3-hydroxyacyl-ACP as the acyl donor. Is involved in the biosynthesis of lipid A, a phosphorylated glycolipid that anchors the lipopolysaccharide to the outer membrane of the cell.</text>
</comment>
<dbReference type="EMBL" id="FNGO01000002">
    <property type="protein sequence ID" value="SDL16281.1"/>
    <property type="molecule type" value="Genomic_DNA"/>
</dbReference>
<dbReference type="InterPro" id="IPR007691">
    <property type="entry name" value="LpxD"/>
</dbReference>
<name>A0A1G9HTJ4_9FIRM</name>
<evidence type="ECO:0000256" key="5">
    <source>
        <dbReference type="ARBA" id="ARBA00023098"/>
    </source>
</evidence>
<dbReference type="InterPro" id="IPR001451">
    <property type="entry name" value="Hexapep"/>
</dbReference>
<dbReference type="RefSeq" id="WP_159429753.1">
    <property type="nucleotide sequence ID" value="NZ_FNGO01000002.1"/>
</dbReference>
<reference evidence="10 11" key="1">
    <citation type="submission" date="2016-10" db="EMBL/GenBank/DDBJ databases">
        <authorList>
            <person name="de Groot N.N."/>
        </authorList>
    </citation>
    <scope>NUCLEOTIDE SEQUENCE [LARGE SCALE GENOMIC DNA]</scope>
    <source>
        <strain evidence="10 11">SLAS-1</strain>
    </source>
</reference>
<dbReference type="GO" id="GO:0016410">
    <property type="term" value="F:N-acyltransferase activity"/>
    <property type="evidence" value="ECO:0007669"/>
    <property type="project" value="InterPro"/>
</dbReference>
<evidence type="ECO:0000259" key="9">
    <source>
        <dbReference type="Pfam" id="PF04613"/>
    </source>
</evidence>
<gene>
    <name evidence="7" type="primary">lpxD</name>
    <name evidence="10" type="ORF">SAMN04488692_10229</name>
</gene>
<evidence type="ECO:0000256" key="6">
    <source>
        <dbReference type="ARBA" id="ARBA00023315"/>
    </source>
</evidence>
<comment type="pathway">
    <text evidence="7">Bacterial outer membrane biogenesis; LPS lipid A biosynthesis.</text>
</comment>
<evidence type="ECO:0000256" key="4">
    <source>
        <dbReference type="ARBA" id="ARBA00022737"/>
    </source>
</evidence>
<keyword evidence="2 7" id="KW-0441">Lipid A biosynthesis</keyword>
<comment type="catalytic activity">
    <reaction evidence="7">
        <text>a UDP-3-O-[(3R)-3-hydroxyacyl]-alpha-D-glucosamine + a (3R)-hydroxyacyl-[ACP] = a UDP-2-N,3-O-bis[(3R)-3-hydroxyacyl]-alpha-D-glucosamine + holo-[ACP] + H(+)</text>
        <dbReference type="Rhea" id="RHEA:53836"/>
        <dbReference type="Rhea" id="RHEA-COMP:9685"/>
        <dbReference type="Rhea" id="RHEA-COMP:9945"/>
        <dbReference type="ChEBI" id="CHEBI:15378"/>
        <dbReference type="ChEBI" id="CHEBI:64479"/>
        <dbReference type="ChEBI" id="CHEBI:78827"/>
        <dbReference type="ChEBI" id="CHEBI:137740"/>
        <dbReference type="ChEBI" id="CHEBI:137748"/>
        <dbReference type="EC" id="2.3.1.191"/>
    </reaction>
</comment>
<dbReference type="InterPro" id="IPR020573">
    <property type="entry name" value="UDP_GlcNAc_AcTrfase_non-rep"/>
</dbReference>
<dbReference type="GO" id="GO:0103118">
    <property type="term" value="F:UDP-3-O-[(3R)-3-hydroxyacyl]-glucosamine N-acyltransferase activity"/>
    <property type="evidence" value="ECO:0007669"/>
    <property type="project" value="UniProtKB-EC"/>
</dbReference>
<keyword evidence="3 7" id="KW-0808">Transferase</keyword>
<dbReference type="PANTHER" id="PTHR43378">
    <property type="entry name" value="UDP-3-O-ACYLGLUCOSAMINE N-ACYLTRANSFERASE"/>
    <property type="match status" value="1"/>
</dbReference>
<proteinExistence type="inferred from homology"/>
<evidence type="ECO:0000256" key="2">
    <source>
        <dbReference type="ARBA" id="ARBA00022556"/>
    </source>
</evidence>
<comment type="similarity">
    <text evidence="7">Belongs to the transferase hexapeptide repeat family. LpxD subfamily.</text>
</comment>
<dbReference type="Pfam" id="PF00132">
    <property type="entry name" value="Hexapep"/>
    <property type="match status" value="2"/>
</dbReference>
<feature type="active site" description="Proton acceptor" evidence="7">
    <location>
        <position position="244"/>
    </location>
</feature>
<keyword evidence="8" id="KW-0175">Coiled coil</keyword>
<protein>
    <recommendedName>
        <fullName evidence="7">UDP-3-O-acylglucosamine N-acyltransferase</fullName>
        <ecNumber evidence="7">2.3.1.191</ecNumber>
    </recommendedName>
</protein>
<dbReference type="HAMAP" id="MF_00523">
    <property type="entry name" value="LpxD"/>
    <property type="match status" value="1"/>
</dbReference>
<feature type="coiled-coil region" evidence="8">
    <location>
        <begin position="320"/>
        <end position="361"/>
    </location>
</feature>
<dbReference type="InterPro" id="IPR011004">
    <property type="entry name" value="Trimer_LpxA-like_sf"/>
</dbReference>
<evidence type="ECO:0000256" key="1">
    <source>
        <dbReference type="ARBA" id="ARBA00022516"/>
    </source>
</evidence>
<organism evidence="10 11">
    <name type="scientific">Halarsenatibacter silvermanii</name>
    <dbReference type="NCBI Taxonomy" id="321763"/>
    <lineage>
        <taxon>Bacteria</taxon>
        <taxon>Bacillati</taxon>
        <taxon>Bacillota</taxon>
        <taxon>Clostridia</taxon>
        <taxon>Halanaerobiales</taxon>
        <taxon>Halarsenatibacteraceae</taxon>
        <taxon>Halarsenatibacter</taxon>
    </lineage>
</organism>
<dbReference type="SUPFAM" id="SSF51161">
    <property type="entry name" value="Trimeric LpxA-like enzymes"/>
    <property type="match status" value="1"/>
</dbReference>
<dbReference type="NCBIfam" id="NF002060">
    <property type="entry name" value="PRK00892.1"/>
    <property type="match status" value="1"/>
</dbReference>
<keyword evidence="5 7" id="KW-0443">Lipid metabolism</keyword>
<dbReference type="NCBIfam" id="TIGR01853">
    <property type="entry name" value="lipid_A_lpxD"/>
    <property type="match status" value="1"/>
</dbReference>
<dbReference type="OrthoDB" id="9782926at2"/>
<evidence type="ECO:0000256" key="7">
    <source>
        <dbReference type="HAMAP-Rule" id="MF_00523"/>
    </source>
</evidence>
<comment type="subunit">
    <text evidence="7">Homotrimer.</text>
</comment>
<sequence length="365" mass="39288">MKSEQDLTAARIAEKVGGELKTDPGLTINRLKGAAAVDEDCLTYVQNRDYMEMAREAEAGLVLIQPELYRELEEKPPAILVDNPRLAYAKAYELMPDDRYHQPGIAGDACVDSRVEAGEGVSVHPGAVIRGPVKIGSGSRIAPGCILVGQLELGENCLLHPGVRVMGEVMIGDRVEIQSGAVIGSDGFGYASGDKKHYPLPQQGRVVIEEDVEIGALTAVDRAAEEETRIGAGSKIDNLVQISHNVEIGPATLIAGQSGIAGSSTLGRSCTLAGQVGVEDHLEIGDEITLTGKAKVSKDLQGPGIYSGIPVQNHREYLKLEAQLRRVPQLKNRVEKLSSEVEELKNTLSEYKKEQMGVENGRHRK</sequence>
<dbReference type="GO" id="GO:0016020">
    <property type="term" value="C:membrane"/>
    <property type="evidence" value="ECO:0007669"/>
    <property type="project" value="GOC"/>
</dbReference>
<dbReference type="Proteomes" id="UP000199476">
    <property type="component" value="Unassembled WGS sequence"/>
</dbReference>
<evidence type="ECO:0000256" key="3">
    <source>
        <dbReference type="ARBA" id="ARBA00022679"/>
    </source>
</evidence>
<evidence type="ECO:0000256" key="8">
    <source>
        <dbReference type="SAM" id="Coils"/>
    </source>
</evidence>
<dbReference type="GO" id="GO:0009245">
    <property type="term" value="P:lipid A biosynthetic process"/>
    <property type="evidence" value="ECO:0007669"/>
    <property type="project" value="UniProtKB-UniRule"/>
</dbReference>
<evidence type="ECO:0000313" key="11">
    <source>
        <dbReference type="Proteomes" id="UP000199476"/>
    </source>
</evidence>
<keyword evidence="6 7" id="KW-0012">Acyltransferase</keyword>
<dbReference type="AlphaFoldDB" id="A0A1G9HTJ4"/>
<dbReference type="EC" id="2.3.1.191" evidence="7"/>
<dbReference type="UniPathway" id="UPA00973"/>
<dbReference type="Pfam" id="PF04613">
    <property type="entry name" value="LpxD"/>
    <property type="match status" value="1"/>
</dbReference>
<dbReference type="CDD" id="cd03352">
    <property type="entry name" value="LbH_LpxD"/>
    <property type="match status" value="1"/>
</dbReference>
<accession>A0A1G9HTJ4</accession>